<dbReference type="EMBL" id="BAABCJ010000001">
    <property type="protein sequence ID" value="GAA3692634.1"/>
    <property type="molecule type" value="Genomic_DNA"/>
</dbReference>
<sequence>MAGMPRSHRPRRPSAAPGKGKRRNKWQSAGEERPVEAFSFGFPSQQSARDGEWHVRRIAGHRAEKHYTCPGCHLQIAPGVEHLVTWRSDHWSGEEASAAGRRHWHTHCWNTRTGR</sequence>
<evidence type="ECO:0008006" key="4">
    <source>
        <dbReference type="Google" id="ProtNLM"/>
    </source>
</evidence>
<reference evidence="3" key="1">
    <citation type="journal article" date="2019" name="Int. J. Syst. Evol. Microbiol.">
        <title>The Global Catalogue of Microorganisms (GCM) 10K type strain sequencing project: providing services to taxonomists for standard genome sequencing and annotation.</title>
        <authorList>
            <consortium name="The Broad Institute Genomics Platform"/>
            <consortium name="The Broad Institute Genome Sequencing Center for Infectious Disease"/>
            <person name="Wu L."/>
            <person name="Ma J."/>
        </authorList>
    </citation>
    <scope>NUCLEOTIDE SEQUENCE [LARGE SCALE GENOMIC DNA]</scope>
    <source>
        <strain evidence="3">JCM 16961</strain>
    </source>
</reference>
<proteinExistence type="predicted"/>
<protein>
    <recommendedName>
        <fullName evidence="4">ATP/GTP-binding protein</fullName>
    </recommendedName>
</protein>
<organism evidence="2 3">
    <name type="scientific">Zhihengliuella alba</name>
    <dbReference type="NCBI Taxonomy" id="547018"/>
    <lineage>
        <taxon>Bacteria</taxon>
        <taxon>Bacillati</taxon>
        <taxon>Actinomycetota</taxon>
        <taxon>Actinomycetes</taxon>
        <taxon>Micrococcales</taxon>
        <taxon>Micrococcaceae</taxon>
        <taxon>Zhihengliuella</taxon>
    </lineage>
</organism>
<keyword evidence="3" id="KW-1185">Reference proteome</keyword>
<evidence type="ECO:0000313" key="3">
    <source>
        <dbReference type="Proteomes" id="UP001501536"/>
    </source>
</evidence>
<comment type="caution">
    <text evidence="2">The sequence shown here is derived from an EMBL/GenBank/DDBJ whole genome shotgun (WGS) entry which is preliminary data.</text>
</comment>
<accession>A0ABP7CL38</accession>
<evidence type="ECO:0000313" key="2">
    <source>
        <dbReference type="EMBL" id="GAA3692634.1"/>
    </source>
</evidence>
<gene>
    <name evidence="2" type="ORF">GCM10022377_01340</name>
</gene>
<evidence type="ECO:0000256" key="1">
    <source>
        <dbReference type="SAM" id="MobiDB-lite"/>
    </source>
</evidence>
<feature type="compositionally biased region" description="Basic residues" evidence="1">
    <location>
        <begin position="1"/>
        <end position="12"/>
    </location>
</feature>
<feature type="region of interest" description="Disordered" evidence="1">
    <location>
        <begin position="1"/>
        <end position="36"/>
    </location>
</feature>
<name>A0ABP7CL38_9MICC</name>
<dbReference type="Proteomes" id="UP001501536">
    <property type="component" value="Unassembled WGS sequence"/>
</dbReference>